<dbReference type="AlphaFoldDB" id="A0A6G4XA71"/>
<evidence type="ECO:0000313" key="2">
    <source>
        <dbReference type="Proteomes" id="UP000481109"/>
    </source>
</evidence>
<proteinExistence type="predicted"/>
<dbReference type="Pfam" id="PF13822">
    <property type="entry name" value="ACC_epsilon"/>
    <property type="match status" value="1"/>
</dbReference>
<dbReference type="GO" id="GO:0003989">
    <property type="term" value="F:acetyl-CoA carboxylase activity"/>
    <property type="evidence" value="ECO:0007669"/>
    <property type="project" value="InterPro"/>
</dbReference>
<dbReference type="GO" id="GO:0004658">
    <property type="term" value="F:propionyl-CoA carboxylase activity"/>
    <property type="evidence" value="ECO:0007669"/>
    <property type="project" value="InterPro"/>
</dbReference>
<dbReference type="EMBL" id="JAAKZW010000003">
    <property type="protein sequence ID" value="NGO74446.1"/>
    <property type="molecule type" value="Genomic_DNA"/>
</dbReference>
<sequence length="58" mass="6222">MPDTSEAELGVRVERGQANADELAALTVALLAVRARGESTIRRTSGARSARWWRPSGA</sequence>
<reference evidence="1 2" key="1">
    <citation type="submission" date="2020-02" db="EMBL/GenBank/DDBJ databases">
        <title>Whole-genome analyses of novel actinobacteria.</title>
        <authorList>
            <person name="Sahin N."/>
            <person name="Tokatli A."/>
        </authorList>
    </citation>
    <scope>NUCLEOTIDE SEQUENCE [LARGE SCALE GENOMIC DNA]</scope>
    <source>
        <strain evidence="1 2">YC504</strain>
    </source>
</reference>
<dbReference type="InterPro" id="IPR032716">
    <property type="entry name" value="ACC_epsilon"/>
</dbReference>
<dbReference type="Proteomes" id="UP000481109">
    <property type="component" value="Unassembled WGS sequence"/>
</dbReference>
<protein>
    <submittedName>
        <fullName evidence="1">Acyl-CoA carboxylase subunit epsilon</fullName>
    </submittedName>
</protein>
<dbReference type="RefSeq" id="WP_165329966.1">
    <property type="nucleotide sequence ID" value="NZ_JAAKZW010000003.1"/>
</dbReference>
<accession>A0A6G4XA71</accession>
<evidence type="ECO:0000313" key="1">
    <source>
        <dbReference type="EMBL" id="NGO74446.1"/>
    </source>
</evidence>
<gene>
    <name evidence="1" type="ORF">G6045_01925</name>
</gene>
<organism evidence="1 2">
    <name type="scientific">Streptomyces mesophilus</name>
    <dbReference type="NCBI Taxonomy" id="1775132"/>
    <lineage>
        <taxon>Bacteria</taxon>
        <taxon>Bacillati</taxon>
        <taxon>Actinomycetota</taxon>
        <taxon>Actinomycetes</taxon>
        <taxon>Kitasatosporales</taxon>
        <taxon>Streptomycetaceae</taxon>
        <taxon>Streptomyces</taxon>
    </lineage>
</organism>
<keyword evidence="2" id="KW-1185">Reference proteome</keyword>
<name>A0A6G4XA71_9ACTN</name>
<comment type="caution">
    <text evidence="1">The sequence shown here is derived from an EMBL/GenBank/DDBJ whole genome shotgun (WGS) entry which is preliminary data.</text>
</comment>